<sequence length="366" mass="41204">MLSVSKSNVRVTTKWDGAPAIICGTDPVSKQFFVGTKSVFAKTAPKIIYSEADASRIYGDSQLAQKLKDSYKYLSKLKDRIPGVLQGDLLFTDDKDTRLVNNEQCVTFQPNTIVYAIPVSSDMGKRSLRAKLGIVFHTTYVGPTLDDLNAQFGADVSQLQGDPEVMVFSSDFRDVTGTASMTPIELQQFNLLVNRAEGSLKQASAFLDLLGDYGQSKFQMNKLFKQFFNSYIRQGKKITNAQLVVNDFNKYYSDLLTKEVQSKKTVATQDKYLKIKTEGLDFLKRNQKSVYFTVASYMNLIEAKNYVIRKLERVQEIGTFLRTDNGYKVTAPEGFVAIRSGNALKLVDRLEFSRANFTADKNWDKP</sequence>
<evidence type="ECO:0000313" key="1">
    <source>
        <dbReference type="EMBL" id="AOV60297.1"/>
    </source>
</evidence>
<name>A0A1D8KNZ8_9CAUD</name>
<organism evidence="1 2">
    <name type="scientific">Synechococcus phage S-CAM9</name>
    <dbReference type="NCBI Taxonomy" id="1883369"/>
    <lineage>
        <taxon>Viruses</taxon>
        <taxon>Duplodnaviria</taxon>
        <taxon>Heunggongvirae</taxon>
        <taxon>Uroviricota</taxon>
        <taxon>Caudoviricetes</taxon>
        <taxon>Pantevenvirales</taxon>
        <taxon>Kyanoviridae</taxon>
        <taxon>Kanaloavirus</taxon>
        <taxon>Kanaloavirus scam9</taxon>
    </lineage>
</organism>
<dbReference type="InterPro" id="IPR046234">
    <property type="entry name" value="DUF6267"/>
</dbReference>
<evidence type="ECO:0000313" key="2">
    <source>
        <dbReference type="Proteomes" id="UP000240393"/>
    </source>
</evidence>
<dbReference type="Pfam" id="PF19782">
    <property type="entry name" value="DUF6267"/>
    <property type="match status" value="1"/>
</dbReference>
<protein>
    <submittedName>
        <fullName evidence="1">Uncharacterized protein</fullName>
    </submittedName>
</protein>
<gene>
    <name evidence="1" type="ORF">S050808_150</name>
</gene>
<dbReference type="EMBL" id="KU686204">
    <property type="protein sequence ID" value="AOV60297.1"/>
    <property type="molecule type" value="Genomic_DNA"/>
</dbReference>
<dbReference type="Proteomes" id="UP000240393">
    <property type="component" value="Segment"/>
</dbReference>
<reference evidence="1 2" key="1">
    <citation type="journal article" date="2016" name="Virology">
        <title>The genomic content and context of auxiliary metabolic genes in marine cyanomyoviruses.</title>
        <authorList>
            <person name="Crummett L.T."/>
            <person name="Puxty R.J."/>
            <person name="Weihe C."/>
            <person name="Marston M.F."/>
            <person name="Martiny J.B."/>
        </authorList>
    </citation>
    <scope>NUCLEOTIDE SEQUENCE [LARGE SCALE GENOMIC DNA]</scope>
    <source>
        <strain evidence="1">0808SB05</strain>
    </source>
</reference>
<accession>A0A1D8KNZ8</accession>
<proteinExistence type="predicted"/>